<gene>
    <name evidence="2" type="ORF">ABEB36_014037</name>
</gene>
<comment type="caution">
    <text evidence="2">The sequence shown here is derived from an EMBL/GenBank/DDBJ whole genome shotgun (WGS) entry which is preliminary data.</text>
</comment>
<feature type="domain" description="DUF4817" evidence="1">
    <location>
        <begin position="1"/>
        <end position="46"/>
    </location>
</feature>
<evidence type="ECO:0000313" key="3">
    <source>
        <dbReference type="Proteomes" id="UP001566132"/>
    </source>
</evidence>
<proteinExistence type="predicted"/>
<evidence type="ECO:0000313" key="2">
    <source>
        <dbReference type="EMBL" id="KAL1489092.1"/>
    </source>
</evidence>
<sequence length="130" mass="14695">MVLIYGASNECARQTAQIFNERHGDRNVSHVYVLPLLQKFRESGSVGNVKRNTPRVLDEAAHIEVMGHFAADPTTSIRKVSTQTGISIGAVHKVTKVHKFHPYKLQILQELYEDDPDCRLQFCEIMGCWG</sequence>
<name>A0ABD1E569_HYPHA</name>
<dbReference type="AlphaFoldDB" id="A0ABD1E569"/>
<dbReference type="PANTHER" id="PTHR47326">
    <property type="entry name" value="TRANSPOSABLE ELEMENT TC3 TRANSPOSASE-LIKE PROTEIN"/>
    <property type="match status" value="1"/>
</dbReference>
<reference evidence="2 3" key="1">
    <citation type="submission" date="2024-05" db="EMBL/GenBank/DDBJ databases">
        <title>Genetic variation in Jamaican populations of the coffee berry borer (Hypothenemus hampei).</title>
        <authorList>
            <person name="Errbii M."/>
            <person name="Myrie A."/>
        </authorList>
    </citation>
    <scope>NUCLEOTIDE SEQUENCE [LARGE SCALE GENOMIC DNA]</scope>
    <source>
        <strain evidence="2">JA-Hopewell-2020-01-JO</strain>
        <tissue evidence="2">Whole body</tissue>
    </source>
</reference>
<dbReference type="EMBL" id="JBDJPC010000012">
    <property type="protein sequence ID" value="KAL1489092.1"/>
    <property type="molecule type" value="Genomic_DNA"/>
</dbReference>
<dbReference type="InterPro" id="IPR032135">
    <property type="entry name" value="DUF4817"/>
</dbReference>
<evidence type="ECO:0000259" key="1">
    <source>
        <dbReference type="Pfam" id="PF16087"/>
    </source>
</evidence>
<dbReference type="Proteomes" id="UP001566132">
    <property type="component" value="Unassembled WGS sequence"/>
</dbReference>
<dbReference type="PANTHER" id="PTHR47326:SF1">
    <property type="entry name" value="HTH PSQ-TYPE DOMAIN-CONTAINING PROTEIN"/>
    <property type="match status" value="1"/>
</dbReference>
<keyword evidence="3" id="KW-1185">Reference proteome</keyword>
<protein>
    <recommendedName>
        <fullName evidence="1">DUF4817 domain-containing protein</fullName>
    </recommendedName>
</protein>
<dbReference type="Pfam" id="PF16087">
    <property type="entry name" value="DUF4817"/>
    <property type="match status" value="1"/>
</dbReference>
<organism evidence="2 3">
    <name type="scientific">Hypothenemus hampei</name>
    <name type="common">Coffee berry borer</name>
    <dbReference type="NCBI Taxonomy" id="57062"/>
    <lineage>
        <taxon>Eukaryota</taxon>
        <taxon>Metazoa</taxon>
        <taxon>Ecdysozoa</taxon>
        <taxon>Arthropoda</taxon>
        <taxon>Hexapoda</taxon>
        <taxon>Insecta</taxon>
        <taxon>Pterygota</taxon>
        <taxon>Neoptera</taxon>
        <taxon>Endopterygota</taxon>
        <taxon>Coleoptera</taxon>
        <taxon>Polyphaga</taxon>
        <taxon>Cucujiformia</taxon>
        <taxon>Curculionidae</taxon>
        <taxon>Scolytinae</taxon>
        <taxon>Hypothenemus</taxon>
    </lineage>
</organism>
<accession>A0ABD1E569</accession>